<dbReference type="PRINTS" id="PR00305">
    <property type="entry name" value="1433ZETA"/>
</dbReference>
<dbReference type="Pfam" id="PF00244">
    <property type="entry name" value="14-3-3"/>
    <property type="match status" value="1"/>
</dbReference>
<dbReference type="GeneID" id="100373997"/>
<keyword evidence="3" id="KW-1185">Reference proteome</keyword>
<dbReference type="SMART" id="SM00101">
    <property type="entry name" value="14_3_3"/>
    <property type="match status" value="1"/>
</dbReference>
<evidence type="ECO:0000313" key="3">
    <source>
        <dbReference type="Proteomes" id="UP000694865"/>
    </source>
</evidence>
<dbReference type="InterPro" id="IPR023410">
    <property type="entry name" value="14-3-3_domain"/>
</dbReference>
<dbReference type="PANTHER" id="PTHR18860">
    <property type="entry name" value="14-3-3 PROTEIN"/>
    <property type="match status" value="1"/>
</dbReference>
<sequence>MFLLKNLNLYNLEEKMKNRDALVTNARWAEQAERYDDMTLFMKFVAECDGSMTEDERNLFSVAFKNVVGAKRSSWRSISSLETKTGRARNDMPQTKPTRERRIALCREYREKIEIELGETCDQVLTLIAKHLDRTEDPCVKVFYLKMKGDYHRYLAEVRSDSDRKCKDAIEAEQAYQQALEISTDSLCPTHPVRLGLALNYSVFHYEISNAQHKACSLAQEAFDKAVSELGPLTEDSQKDSVLILQLLKDNLTLWASDPEEVLLDDFEESD</sequence>
<gene>
    <name evidence="4" type="primary">LOC100373997</name>
</gene>
<evidence type="ECO:0000256" key="1">
    <source>
        <dbReference type="ARBA" id="ARBA00006141"/>
    </source>
</evidence>
<protein>
    <submittedName>
        <fullName evidence="4">14-3-3 protein zeta/delta-like</fullName>
    </submittedName>
</protein>
<feature type="domain" description="14-3-3" evidence="2">
    <location>
        <begin position="19"/>
        <end position="269"/>
    </location>
</feature>
<proteinExistence type="inferred from homology"/>
<dbReference type="Proteomes" id="UP000694865">
    <property type="component" value="Unplaced"/>
</dbReference>
<accession>A0ABM0GII1</accession>
<dbReference type="PIRSF" id="PIRSF000868">
    <property type="entry name" value="14-3-3"/>
    <property type="match status" value="1"/>
</dbReference>
<organism evidence="3 4">
    <name type="scientific">Saccoglossus kowalevskii</name>
    <name type="common">Acorn worm</name>
    <dbReference type="NCBI Taxonomy" id="10224"/>
    <lineage>
        <taxon>Eukaryota</taxon>
        <taxon>Metazoa</taxon>
        <taxon>Hemichordata</taxon>
        <taxon>Enteropneusta</taxon>
        <taxon>Harrimaniidae</taxon>
        <taxon>Saccoglossus</taxon>
    </lineage>
</organism>
<dbReference type="InterPro" id="IPR036815">
    <property type="entry name" value="14-3-3_dom_sf"/>
</dbReference>
<dbReference type="RefSeq" id="XP_002730571.1">
    <property type="nucleotide sequence ID" value="XM_002730525.2"/>
</dbReference>
<name>A0ABM0GII1_SACKO</name>
<evidence type="ECO:0000259" key="2">
    <source>
        <dbReference type="SMART" id="SM00101"/>
    </source>
</evidence>
<evidence type="ECO:0000313" key="4">
    <source>
        <dbReference type="RefSeq" id="XP_002730571.1"/>
    </source>
</evidence>
<dbReference type="InterPro" id="IPR000308">
    <property type="entry name" value="14-3-3"/>
</dbReference>
<dbReference type="SUPFAM" id="SSF48445">
    <property type="entry name" value="14-3-3 protein"/>
    <property type="match status" value="1"/>
</dbReference>
<comment type="similarity">
    <text evidence="1">Belongs to the 14-3-3 family.</text>
</comment>
<dbReference type="Gene3D" id="1.20.190.20">
    <property type="entry name" value="14-3-3 domain"/>
    <property type="match status" value="1"/>
</dbReference>
<dbReference type="CDD" id="cd08774">
    <property type="entry name" value="14-3-3"/>
    <property type="match status" value="1"/>
</dbReference>
<reference evidence="4" key="1">
    <citation type="submission" date="2025-08" db="UniProtKB">
        <authorList>
            <consortium name="RefSeq"/>
        </authorList>
    </citation>
    <scope>IDENTIFICATION</scope>
    <source>
        <tissue evidence="4">Testes</tissue>
    </source>
</reference>